<reference evidence="1" key="1">
    <citation type="submission" date="2021-06" db="EMBL/GenBank/DDBJ databases">
        <authorList>
            <person name="Kallberg Y."/>
            <person name="Tangrot J."/>
            <person name="Rosling A."/>
        </authorList>
    </citation>
    <scope>NUCLEOTIDE SEQUENCE</scope>
    <source>
        <strain evidence="1">IL203A</strain>
    </source>
</reference>
<feature type="non-terminal residue" evidence="1">
    <location>
        <position position="1"/>
    </location>
</feature>
<organism evidence="1 2">
    <name type="scientific">Dentiscutata heterogama</name>
    <dbReference type="NCBI Taxonomy" id="1316150"/>
    <lineage>
        <taxon>Eukaryota</taxon>
        <taxon>Fungi</taxon>
        <taxon>Fungi incertae sedis</taxon>
        <taxon>Mucoromycota</taxon>
        <taxon>Glomeromycotina</taxon>
        <taxon>Glomeromycetes</taxon>
        <taxon>Diversisporales</taxon>
        <taxon>Gigasporaceae</taxon>
        <taxon>Dentiscutata</taxon>
    </lineage>
</organism>
<accession>A0ACA9PFD1</accession>
<comment type="caution">
    <text evidence="1">The sequence shown here is derived from an EMBL/GenBank/DDBJ whole genome shotgun (WGS) entry which is preliminary data.</text>
</comment>
<name>A0ACA9PFD1_9GLOM</name>
<feature type="non-terminal residue" evidence="1">
    <location>
        <position position="63"/>
    </location>
</feature>
<dbReference type="Proteomes" id="UP000789702">
    <property type="component" value="Unassembled WGS sequence"/>
</dbReference>
<evidence type="ECO:0000313" key="1">
    <source>
        <dbReference type="EMBL" id="CAG8706755.1"/>
    </source>
</evidence>
<gene>
    <name evidence="1" type="ORF">DHETER_LOCUS12034</name>
</gene>
<keyword evidence="2" id="KW-1185">Reference proteome</keyword>
<evidence type="ECO:0000313" key="2">
    <source>
        <dbReference type="Proteomes" id="UP000789702"/>
    </source>
</evidence>
<sequence>HIKYVTDNLNSGITRGFTKMPLNLSETFLDLKTFKLAKYYGRTSEDLKFLKINGIIHDYIAEQ</sequence>
<dbReference type="EMBL" id="CAJVPU010028347">
    <property type="protein sequence ID" value="CAG8706755.1"/>
    <property type="molecule type" value="Genomic_DNA"/>
</dbReference>
<proteinExistence type="predicted"/>
<protein>
    <submittedName>
        <fullName evidence="1">7501_t:CDS:1</fullName>
    </submittedName>
</protein>